<proteinExistence type="inferred from homology"/>
<evidence type="ECO:0000256" key="2">
    <source>
        <dbReference type="ARBA" id="ARBA00009140"/>
    </source>
</evidence>
<dbReference type="Gene3D" id="1.20.120.1630">
    <property type="match status" value="1"/>
</dbReference>
<feature type="transmembrane region" description="Helical" evidence="10">
    <location>
        <begin position="60"/>
        <end position="85"/>
    </location>
</feature>
<dbReference type="EMBL" id="PGCI01000273">
    <property type="protein sequence ID" value="PLW31272.1"/>
    <property type="molecule type" value="Genomic_DNA"/>
</dbReference>
<evidence type="ECO:0000313" key="12">
    <source>
        <dbReference type="EMBL" id="PLW17347.1"/>
    </source>
</evidence>
<evidence type="ECO:0000313" key="13">
    <source>
        <dbReference type="EMBL" id="PLW18703.1"/>
    </source>
</evidence>
<dbReference type="GO" id="GO:0004671">
    <property type="term" value="F:protein C-terminal S-isoprenylcysteine carboxyl O-methyltransferase activity"/>
    <property type="evidence" value="ECO:0007669"/>
    <property type="project" value="UniProtKB-EC"/>
</dbReference>
<keyword evidence="6 10" id="KW-0949">S-adenosyl-L-methionine</keyword>
<dbReference type="EC" id="2.1.1.100" evidence="3 10"/>
<dbReference type="GO" id="GO:0032259">
    <property type="term" value="P:methylation"/>
    <property type="evidence" value="ECO:0007669"/>
    <property type="project" value="UniProtKB-KW"/>
</dbReference>
<dbReference type="InterPro" id="IPR025770">
    <property type="entry name" value="PPMT_MeTrfase"/>
</dbReference>
<comment type="subcellular location">
    <subcellularLocation>
        <location evidence="10">Endoplasmic reticulum membrane</location>
        <topology evidence="10">Multi-pass membrane protein</topology>
    </subcellularLocation>
    <subcellularLocation>
        <location evidence="1">Membrane</location>
        <topology evidence="1">Multi-pass membrane protein</topology>
    </subcellularLocation>
</comment>
<dbReference type="Pfam" id="PF04140">
    <property type="entry name" value="ICMT"/>
    <property type="match status" value="1"/>
</dbReference>
<keyword evidence="8 10" id="KW-1133">Transmembrane helix</keyword>
<dbReference type="EMBL" id="PGCI01000753">
    <property type="protein sequence ID" value="PLW17347.1"/>
    <property type="molecule type" value="Genomic_DNA"/>
</dbReference>
<comment type="catalytic activity">
    <reaction evidence="10">
        <text>[protein]-C-terminal S-[(2E,6E)-farnesyl]-L-cysteine + S-adenosyl-L-methionine = [protein]-C-terminal S-[(2E,6E)-farnesyl]-L-cysteine methyl ester + S-adenosyl-L-homocysteine</text>
        <dbReference type="Rhea" id="RHEA:21672"/>
        <dbReference type="Rhea" id="RHEA-COMP:12125"/>
        <dbReference type="Rhea" id="RHEA-COMP:12126"/>
        <dbReference type="ChEBI" id="CHEBI:57856"/>
        <dbReference type="ChEBI" id="CHEBI:59789"/>
        <dbReference type="ChEBI" id="CHEBI:90510"/>
        <dbReference type="ChEBI" id="CHEBI:90511"/>
        <dbReference type="EC" id="2.1.1.100"/>
    </reaction>
</comment>
<keyword evidence="7 10" id="KW-0812">Transmembrane</keyword>
<dbReference type="Proteomes" id="UP000235388">
    <property type="component" value="Unassembled WGS sequence"/>
</dbReference>
<keyword evidence="9 10" id="KW-0472">Membrane</keyword>
<evidence type="ECO:0000256" key="3">
    <source>
        <dbReference type="ARBA" id="ARBA00012151"/>
    </source>
</evidence>
<evidence type="ECO:0000313" key="16">
    <source>
        <dbReference type="Proteomes" id="UP000235388"/>
    </source>
</evidence>
<evidence type="ECO:0000256" key="4">
    <source>
        <dbReference type="ARBA" id="ARBA00022603"/>
    </source>
</evidence>
<evidence type="ECO:0000256" key="6">
    <source>
        <dbReference type="ARBA" id="ARBA00022691"/>
    </source>
</evidence>
<feature type="transmembrane region" description="Helical" evidence="10">
    <location>
        <begin position="226"/>
        <end position="254"/>
    </location>
</feature>
<dbReference type="GO" id="GO:0005789">
    <property type="term" value="C:endoplasmic reticulum membrane"/>
    <property type="evidence" value="ECO:0007669"/>
    <property type="project" value="UniProtKB-SubCell"/>
</dbReference>
<comment type="similarity">
    <text evidence="2 10">Belongs to the class VI-like SAM-binding methyltransferase superfamily. Isoprenylcysteine carboxyl methyltransferase family.</text>
</comment>
<keyword evidence="5" id="KW-0808">Transferase</keyword>
<dbReference type="PANTHER" id="PTHR12714:SF9">
    <property type="entry name" value="PROTEIN-S-ISOPRENYLCYSTEINE O-METHYLTRANSFERASE"/>
    <property type="match status" value="1"/>
</dbReference>
<dbReference type="PROSITE" id="PS51564">
    <property type="entry name" value="SAM_ICMT"/>
    <property type="match status" value="1"/>
</dbReference>
<evidence type="ECO:0000256" key="7">
    <source>
        <dbReference type="ARBA" id="ARBA00022692"/>
    </source>
</evidence>
<dbReference type="PANTHER" id="PTHR12714">
    <property type="entry name" value="PROTEIN-S ISOPRENYLCYSTEINE O-METHYLTRANSFERASE"/>
    <property type="match status" value="1"/>
</dbReference>
<dbReference type="Proteomes" id="UP000235392">
    <property type="component" value="Unassembled WGS sequence"/>
</dbReference>
<evidence type="ECO:0000256" key="11">
    <source>
        <dbReference type="SAM" id="MobiDB-lite"/>
    </source>
</evidence>
<sequence length="288" mass="32757">MPPPQEDLQTFRTHKPLWADGEQTQEDGPGATRLVPQQQQQQQPSASRISWPLTSFDNTIQNVACIAFLLGFLFAANIASLLVLSNYSPAPCPWTRLNLYAIQLLLFHLLEFLTTAIFNPTRVTVDSFLLNNGASYWYAQLFCVLEYLLRARYVSPDHAFSIDYAIVRWVGIALSVGGQAVRTSAMITAANSFNHRVSTHASKQVDHSLVTHGVYQLCRHPSYFGFFWWSIGIQLFLSNSFSLVFFAGVLWSFFNSRIQTEELHLIKFFGKDYLEYRATTPTLIPFIK</sequence>
<feature type="transmembrane region" description="Helical" evidence="10">
    <location>
        <begin position="97"/>
        <end position="118"/>
    </location>
</feature>
<dbReference type="STRING" id="200324.A0A2N5V0X9"/>
<reference evidence="16 17" key="1">
    <citation type="submission" date="2017-11" db="EMBL/GenBank/DDBJ databases">
        <title>De novo assembly and phasing of dikaryotic genomes from two isolates of Puccinia coronata f. sp. avenae, the causal agent of oat crown rust.</title>
        <authorList>
            <person name="Miller M.E."/>
            <person name="Zhang Y."/>
            <person name="Omidvar V."/>
            <person name="Sperschneider J."/>
            <person name="Schwessinger B."/>
            <person name="Raley C."/>
            <person name="Palmer J.M."/>
            <person name="Garnica D."/>
            <person name="Upadhyaya N."/>
            <person name="Rathjen J."/>
            <person name="Taylor J.M."/>
            <person name="Park R.F."/>
            <person name="Dodds P.N."/>
            <person name="Hirsch C.D."/>
            <person name="Kianian S.F."/>
            <person name="Figueroa M."/>
        </authorList>
    </citation>
    <scope>NUCLEOTIDE SEQUENCE [LARGE SCALE GENOMIC DNA]</scope>
    <source>
        <strain evidence="15">12NC29</strain>
        <strain evidence="12">12SD80</strain>
    </source>
</reference>
<evidence type="ECO:0000256" key="1">
    <source>
        <dbReference type="ARBA" id="ARBA00004141"/>
    </source>
</evidence>
<gene>
    <name evidence="15" type="ORF">PCANC_10847</name>
    <name evidence="13" type="ORF">PCANC_12566</name>
    <name evidence="14" type="ORF">PCASD_15203</name>
    <name evidence="12" type="ORF">PCASD_18497</name>
</gene>
<name>A0A2N5V0X9_9BASI</name>
<comment type="caution">
    <text evidence="15">The sequence shown here is derived from an EMBL/GenBank/DDBJ whole genome shotgun (WGS) entry which is preliminary data.</text>
</comment>
<evidence type="ECO:0000256" key="5">
    <source>
        <dbReference type="ARBA" id="ARBA00022679"/>
    </source>
</evidence>
<comment type="caution">
    <text evidence="10">Lacks conserved residue(s) required for the propagation of feature annotation.</text>
</comment>
<evidence type="ECO:0000313" key="14">
    <source>
        <dbReference type="EMBL" id="PLW31272.1"/>
    </source>
</evidence>
<dbReference type="EMBL" id="PGCJ01000145">
    <property type="protein sequence ID" value="PLW43659.1"/>
    <property type="molecule type" value="Genomic_DNA"/>
</dbReference>
<dbReference type="AlphaFoldDB" id="A0A2N5V0X9"/>
<evidence type="ECO:0000256" key="9">
    <source>
        <dbReference type="ARBA" id="ARBA00023136"/>
    </source>
</evidence>
<evidence type="ECO:0000313" key="17">
    <source>
        <dbReference type="Proteomes" id="UP000235392"/>
    </source>
</evidence>
<evidence type="ECO:0000256" key="10">
    <source>
        <dbReference type="RuleBase" id="RU362022"/>
    </source>
</evidence>
<evidence type="ECO:0000256" key="8">
    <source>
        <dbReference type="ARBA" id="ARBA00022989"/>
    </source>
</evidence>
<dbReference type="OrthoDB" id="422086at2759"/>
<evidence type="ECO:0000313" key="15">
    <source>
        <dbReference type="EMBL" id="PLW43659.1"/>
    </source>
</evidence>
<organism evidence="15 16">
    <name type="scientific">Puccinia coronata f. sp. avenae</name>
    <dbReference type="NCBI Taxonomy" id="200324"/>
    <lineage>
        <taxon>Eukaryota</taxon>
        <taxon>Fungi</taxon>
        <taxon>Dikarya</taxon>
        <taxon>Basidiomycota</taxon>
        <taxon>Pucciniomycotina</taxon>
        <taxon>Pucciniomycetes</taxon>
        <taxon>Pucciniales</taxon>
        <taxon>Pucciniaceae</taxon>
        <taxon>Puccinia</taxon>
    </lineage>
</organism>
<keyword evidence="16" id="KW-1185">Reference proteome</keyword>
<keyword evidence="4 10" id="KW-0489">Methyltransferase</keyword>
<dbReference type="EMBL" id="PGCJ01000826">
    <property type="protein sequence ID" value="PLW18703.1"/>
    <property type="molecule type" value="Genomic_DNA"/>
</dbReference>
<protein>
    <recommendedName>
        <fullName evidence="3 10">Protein-S-isoprenylcysteine O-methyltransferase</fullName>
        <ecNumber evidence="3 10">2.1.1.100</ecNumber>
    </recommendedName>
</protein>
<feature type="region of interest" description="Disordered" evidence="11">
    <location>
        <begin position="1"/>
        <end position="31"/>
    </location>
</feature>
<dbReference type="InterPro" id="IPR007269">
    <property type="entry name" value="ICMT_MeTrfase"/>
</dbReference>
<accession>A0A2N5V0X9</accession>
<keyword evidence="10" id="KW-0256">Endoplasmic reticulum</keyword>